<sequence length="68" mass="7288">MVNISKNIPLPACLPACLPVCLLACLSASNCLQRCLAWNISGSDVTRMCTRDKGKVVVVVVVLDGEER</sequence>
<proteinExistence type="predicted"/>
<dbReference type="EMBL" id="VSRR010108990">
    <property type="protein sequence ID" value="MPC97207.1"/>
    <property type="molecule type" value="Genomic_DNA"/>
</dbReference>
<reference evidence="2 3" key="1">
    <citation type="submission" date="2019-05" db="EMBL/GenBank/DDBJ databases">
        <title>Another draft genome of Portunus trituberculatus and its Hox gene families provides insights of decapod evolution.</title>
        <authorList>
            <person name="Jeong J.-H."/>
            <person name="Song I."/>
            <person name="Kim S."/>
            <person name="Choi T."/>
            <person name="Kim D."/>
            <person name="Ryu S."/>
            <person name="Kim W."/>
        </authorList>
    </citation>
    <scope>NUCLEOTIDE SEQUENCE [LARGE SCALE GENOMIC DNA]</scope>
    <source>
        <tissue evidence="2">Muscle</tissue>
    </source>
</reference>
<name>A0A5B7JVM5_PORTR</name>
<dbReference type="Proteomes" id="UP000324222">
    <property type="component" value="Unassembled WGS sequence"/>
</dbReference>
<protein>
    <recommendedName>
        <fullName evidence="4">Secreted protein</fullName>
    </recommendedName>
</protein>
<organism evidence="2 3">
    <name type="scientific">Portunus trituberculatus</name>
    <name type="common">Swimming crab</name>
    <name type="synonym">Neptunus trituberculatus</name>
    <dbReference type="NCBI Taxonomy" id="210409"/>
    <lineage>
        <taxon>Eukaryota</taxon>
        <taxon>Metazoa</taxon>
        <taxon>Ecdysozoa</taxon>
        <taxon>Arthropoda</taxon>
        <taxon>Crustacea</taxon>
        <taxon>Multicrustacea</taxon>
        <taxon>Malacostraca</taxon>
        <taxon>Eumalacostraca</taxon>
        <taxon>Eucarida</taxon>
        <taxon>Decapoda</taxon>
        <taxon>Pleocyemata</taxon>
        <taxon>Brachyura</taxon>
        <taxon>Eubrachyura</taxon>
        <taxon>Portunoidea</taxon>
        <taxon>Portunidae</taxon>
        <taxon>Portuninae</taxon>
        <taxon>Portunus</taxon>
    </lineage>
</organism>
<gene>
    <name evidence="2" type="ORF">E2C01_092508</name>
</gene>
<feature type="signal peptide" evidence="1">
    <location>
        <begin position="1"/>
        <end position="37"/>
    </location>
</feature>
<evidence type="ECO:0008006" key="4">
    <source>
        <dbReference type="Google" id="ProtNLM"/>
    </source>
</evidence>
<keyword evidence="1" id="KW-0732">Signal</keyword>
<keyword evidence="3" id="KW-1185">Reference proteome</keyword>
<evidence type="ECO:0000256" key="1">
    <source>
        <dbReference type="SAM" id="SignalP"/>
    </source>
</evidence>
<comment type="caution">
    <text evidence="2">The sequence shown here is derived from an EMBL/GenBank/DDBJ whole genome shotgun (WGS) entry which is preliminary data.</text>
</comment>
<evidence type="ECO:0000313" key="3">
    <source>
        <dbReference type="Proteomes" id="UP000324222"/>
    </source>
</evidence>
<accession>A0A5B7JVM5</accession>
<evidence type="ECO:0000313" key="2">
    <source>
        <dbReference type="EMBL" id="MPC97207.1"/>
    </source>
</evidence>
<feature type="chain" id="PRO_5023012548" description="Secreted protein" evidence="1">
    <location>
        <begin position="38"/>
        <end position="68"/>
    </location>
</feature>
<dbReference type="AlphaFoldDB" id="A0A5B7JVM5"/>